<sequence length="56" mass="6663">MRRFRHSGLRDHKPAQFAYINCDTSYFFPHPYQCVEAPKKAEKEMIKIPVFATSWS</sequence>
<evidence type="ECO:0000313" key="1">
    <source>
        <dbReference type="EMBL" id="CEG36816.1"/>
    </source>
</evidence>
<evidence type="ECO:0000313" key="2">
    <source>
        <dbReference type="Proteomes" id="UP000054928"/>
    </source>
</evidence>
<reference evidence="2" key="1">
    <citation type="submission" date="2014-09" db="EMBL/GenBank/DDBJ databases">
        <authorList>
            <person name="Sharma Rahul"/>
            <person name="Thines Marco"/>
        </authorList>
    </citation>
    <scope>NUCLEOTIDE SEQUENCE [LARGE SCALE GENOMIC DNA]</scope>
</reference>
<proteinExistence type="predicted"/>
<keyword evidence="2" id="KW-1185">Reference proteome</keyword>
<organism evidence="1 2">
    <name type="scientific">Plasmopara halstedii</name>
    <name type="common">Downy mildew of sunflower</name>
    <dbReference type="NCBI Taxonomy" id="4781"/>
    <lineage>
        <taxon>Eukaryota</taxon>
        <taxon>Sar</taxon>
        <taxon>Stramenopiles</taxon>
        <taxon>Oomycota</taxon>
        <taxon>Peronosporomycetes</taxon>
        <taxon>Peronosporales</taxon>
        <taxon>Peronosporaceae</taxon>
        <taxon>Plasmopara</taxon>
    </lineage>
</organism>
<dbReference type="EMBL" id="CCYD01000252">
    <property type="protein sequence ID" value="CEG36816.1"/>
    <property type="molecule type" value="Genomic_DNA"/>
</dbReference>
<dbReference type="AlphaFoldDB" id="A0A0P1A921"/>
<dbReference type="Proteomes" id="UP000054928">
    <property type="component" value="Unassembled WGS sequence"/>
</dbReference>
<dbReference type="RefSeq" id="XP_024573185.1">
    <property type="nucleotide sequence ID" value="XM_024722072.1"/>
</dbReference>
<name>A0A0P1A921_PLAHL</name>
<dbReference type="GeneID" id="36399128"/>
<protein>
    <submittedName>
        <fullName evidence="1">Uncharacterized protein</fullName>
    </submittedName>
</protein>
<accession>A0A0P1A921</accession>